<evidence type="ECO:0000256" key="1">
    <source>
        <dbReference type="SAM" id="MobiDB-lite"/>
    </source>
</evidence>
<dbReference type="AlphaFoldDB" id="A0A2G9CDP8"/>
<evidence type="ECO:0000313" key="3">
    <source>
        <dbReference type="Proteomes" id="UP000231501"/>
    </source>
</evidence>
<dbReference type="Proteomes" id="UP000231501">
    <property type="component" value="Unassembled WGS sequence"/>
</dbReference>
<keyword evidence="3" id="KW-1185">Reference proteome</keyword>
<proteinExistence type="predicted"/>
<reference evidence="2 3" key="1">
    <citation type="submission" date="2017-11" db="EMBL/GenBank/DDBJ databases">
        <title>Draft genome sequence of Mitsuaria sp. HWN-4.</title>
        <authorList>
            <person name="Gundlapally S.R."/>
        </authorList>
    </citation>
    <scope>NUCLEOTIDE SEQUENCE [LARGE SCALE GENOMIC DNA]</scope>
    <source>
        <strain evidence="2 3">HWN-4</strain>
    </source>
</reference>
<evidence type="ECO:0000313" key="2">
    <source>
        <dbReference type="EMBL" id="PIM54566.1"/>
    </source>
</evidence>
<gene>
    <name evidence="2" type="ORF">CS062_04075</name>
</gene>
<organism evidence="2 3">
    <name type="scientific">Roseateles chitinivorans</name>
    <dbReference type="NCBI Taxonomy" id="2917965"/>
    <lineage>
        <taxon>Bacteria</taxon>
        <taxon>Pseudomonadati</taxon>
        <taxon>Pseudomonadota</taxon>
        <taxon>Betaproteobacteria</taxon>
        <taxon>Burkholderiales</taxon>
        <taxon>Sphaerotilaceae</taxon>
        <taxon>Roseateles</taxon>
    </lineage>
</organism>
<dbReference type="EMBL" id="PEOG01000009">
    <property type="protein sequence ID" value="PIM54566.1"/>
    <property type="molecule type" value="Genomic_DNA"/>
</dbReference>
<accession>A0A2G9CDP8</accession>
<name>A0A2G9CDP8_9BURK</name>
<protein>
    <submittedName>
        <fullName evidence="2">Uncharacterized protein</fullName>
    </submittedName>
</protein>
<feature type="region of interest" description="Disordered" evidence="1">
    <location>
        <begin position="42"/>
        <end position="67"/>
    </location>
</feature>
<comment type="caution">
    <text evidence="2">The sequence shown here is derived from an EMBL/GenBank/DDBJ whole genome shotgun (WGS) entry which is preliminary data.</text>
</comment>
<sequence>MAMAATLLVQGAALVLLWMDQGWRLHGHRQPPRLTEVRLLPSAVQQAPRPRSTDSIRRPPAPTLPAPVWVAPPEVSVAATPPPATVRTAAAPASAASAPVDRGPPTLNLALPKGALTADPRTRMAEQIRNDERSHSAPRTVESAIADAAGTLPVVTSVSTSGSGSKLVRQGSKCLRVNENRMAALHPTDDRLKDAPALAGSCFGK</sequence>